<dbReference type="PANTHER" id="PTHR46033">
    <property type="entry name" value="PROTEIN MAIN-LIKE 2"/>
    <property type="match status" value="1"/>
</dbReference>
<evidence type="ECO:0000313" key="3">
    <source>
        <dbReference type="Proteomes" id="UP001341840"/>
    </source>
</evidence>
<evidence type="ECO:0000259" key="1">
    <source>
        <dbReference type="Pfam" id="PF10536"/>
    </source>
</evidence>
<comment type="caution">
    <text evidence="2">The sequence shown here is derived from an EMBL/GenBank/DDBJ whole genome shotgun (WGS) entry which is preliminary data.</text>
</comment>
<dbReference type="EMBL" id="JASCZI010064237">
    <property type="protein sequence ID" value="MED6141626.1"/>
    <property type="molecule type" value="Genomic_DNA"/>
</dbReference>
<reference evidence="2 3" key="1">
    <citation type="journal article" date="2023" name="Plants (Basel)">
        <title>Bridging the Gap: Combining Genomics and Transcriptomics Approaches to Understand Stylosanthes scabra, an Orphan Legume from the Brazilian Caatinga.</title>
        <authorList>
            <person name="Ferreira-Neto J.R.C."/>
            <person name="da Silva M.D."/>
            <person name="Binneck E."/>
            <person name="de Melo N.F."/>
            <person name="da Silva R.H."/>
            <person name="de Melo A.L.T.M."/>
            <person name="Pandolfi V."/>
            <person name="Bustamante F.O."/>
            <person name="Brasileiro-Vidal A.C."/>
            <person name="Benko-Iseppon A.M."/>
        </authorList>
    </citation>
    <scope>NUCLEOTIDE SEQUENCE [LARGE SCALE GENOMIC DNA]</scope>
    <source>
        <tissue evidence="2">Leaves</tissue>
    </source>
</reference>
<evidence type="ECO:0000313" key="2">
    <source>
        <dbReference type="EMBL" id="MED6141626.1"/>
    </source>
</evidence>
<accession>A0ABU6T029</accession>
<feature type="domain" description="Aminotransferase-like plant mobile" evidence="1">
    <location>
        <begin position="71"/>
        <end position="120"/>
    </location>
</feature>
<dbReference type="InterPro" id="IPR044824">
    <property type="entry name" value="MAIN-like"/>
</dbReference>
<organism evidence="2 3">
    <name type="scientific">Stylosanthes scabra</name>
    <dbReference type="NCBI Taxonomy" id="79078"/>
    <lineage>
        <taxon>Eukaryota</taxon>
        <taxon>Viridiplantae</taxon>
        <taxon>Streptophyta</taxon>
        <taxon>Embryophyta</taxon>
        <taxon>Tracheophyta</taxon>
        <taxon>Spermatophyta</taxon>
        <taxon>Magnoliopsida</taxon>
        <taxon>eudicotyledons</taxon>
        <taxon>Gunneridae</taxon>
        <taxon>Pentapetalae</taxon>
        <taxon>rosids</taxon>
        <taxon>fabids</taxon>
        <taxon>Fabales</taxon>
        <taxon>Fabaceae</taxon>
        <taxon>Papilionoideae</taxon>
        <taxon>50 kb inversion clade</taxon>
        <taxon>dalbergioids sensu lato</taxon>
        <taxon>Dalbergieae</taxon>
        <taxon>Pterocarpus clade</taxon>
        <taxon>Stylosanthes</taxon>
    </lineage>
</organism>
<dbReference type="Pfam" id="PF10536">
    <property type="entry name" value="PMD"/>
    <property type="match status" value="1"/>
</dbReference>
<gene>
    <name evidence="2" type="ORF">PIB30_105278</name>
</gene>
<dbReference type="InterPro" id="IPR019557">
    <property type="entry name" value="AminoTfrase-like_pln_mobile"/>
</dbReference>
<proteinExistence type="predicted"/>
<dbReference type="Proteomes" id="UP001341840">
    <property type="component" value="Unassembled WGS sequence"/>
</dbReference>
<sequence>MSIMDDILVPTAPRQAGVPAGVVRYGDINRKNANGWHIATTLESPRILHARRNSHVMAPPKVLMPYFRDNGFGRAMMLTDFHFDLTLLSAFVEWWRSEMHSFHISWVEVTITLQDVAYHLRLRRGSGSVETTHMGEAELVHLIHRPDLSELFVIASASVPALLTSPQQLHYSPPSAYASLFSITLAPLAGCSSTSAAYPTSISAPTSSIQTGPTPDFWYERALTAAS</sequence>
<dbReference type="PANTHER" id="PTHR46033:SF8">
    <property type="entry name" value="PROTEIN MAINTENANCE OF MERISTEMS-LIKE"/>
    <property type="match status" value="1"/>
</dbReference>
<keyword evidence="3" id="KW-1185">Reference proteome</keyword>
<name>A0ABU6T029_9FABA</name>
<protein>
    <recommendedName>
        <fullName evidence="1">Aminotransferase-like plant mobile domain-containing protein</fullName>
    </recommendedName>
</protein>